<reference evidence="1 2" key="1">
    <citation type="submission" date="2019-07" db="EMBL/GenBank/DDBJ databases">
        <title>Whole genome shotgun sequence of Pseudoalteromonas espejiana NBRC 102222.</title>
        <authorList>
            <person name="Hosoyama A."/>
            <person name="Uohara A."/>
            <person name="Ohji S."/>
            <person name="Ichikawa N."/>
        </authorList>
    </citation>
    <scope>NUCLEOTIDE SEQUENCE [LARGE SCALE GENOMIC DNA]</scope>
    <source>
        <strain evidence="1 2">NBRC 102222</strain>
    </source>
</reference>
<evidence type="ECO:0000313" key="2">
    <source>
        <dbReference type="Proteomes" id="UP000321419"/>
    </source>
</evidence>
<keyword evidence="2" id="KW-1185">Reference proteome</keyword>
<accession>A0A510XT87</accession>
<dbReference type="AlphaFoldDB" id="A0A510XT87"/>
<dbReference type="EMBL" id="BJUM01000008">
    <property type="protein sequence ID" value="GEK54203.1"/>
    <property type="molecule type" value="Genomic_DNA"/>
</dbReference>
<sequence length="136" mass="15734">MPDSAQQHDIIEKSPHYNTRSVEAIHFIRHMDFATGNAFKYIWRFGLKDTTGLERGKRNYYIKNALIYRPNFVSEDVGYCMIRMLSAMAEEFERDQFELLVALISASMGDYELLIARARQLELFPIAAEHLLLNGG</sequence>
<dbReference type="Pfam" id="PF11753">
    <property type="entry name" value="DUF3310"/>
    <property type="match status" value="1"/>
</dbReference>
<organism evidence="1 2">
    <name type="scientific">Pseudoalteromonas espejiana</name>
    <dbReference type="NCBI Taxonomy" id="28107"/>
    <lineage>
        <taxon>Bacteria</taxon>
        <taxon>Pseudomonadati</taxon>
        <taxon>Pseudomonadota</taxon>
        <taxon>Gammaproteobacteria</taxon>
        <taxon>Alteromonadales</taxon>
        <taxon>Pseudoalteromonadaceae</taxon>
        <taxon>Pseudoalteromonas</taxon>
    </lineage>
</organism>
<dbReference type="OrthoDB" id="1684418at2"/>
<gene>
    <name evidence="1" type="ORF">PES01_10480</name>
</gene>
<dbReference type="InterPro" id="IPR021739">
    <property type="entry name" value="SaV-like"/>
</dbReference>
<protein>
    <recommendedName>
        <fullName evidence="3">DUF3310 domain-containing protein</fullName>
    </recommendedName>
</protein>
<dbReference type="Proteomes" id="UP000321419">
    <property type="component" value="Unassembled WGS sequence"/>
</dbReference>
<dbReference type="RefSeq" id="WP_089347495.1">
    <property type="nucleotide sequence ID" value="NZ_BJUM01000008.1"/>
</dbReference>
<comment type="caution">
    <text evidence="1">The sequence shown here is derived from an EMBL/GenBank/DDBJ whole genome shotgun (WGS) entry which is preliminary data.</text>
</comment>
<proteinExistence type="predicted"/>
<evidence type="ECO:0000313" key="1">
    <source>
        <dbReference type="EMBL" id="GEK54203.1"/>
    </source>
</evidence>
<evidence type="ECO:0008006" key="3">
    <source>
        <dbReference type="Google" id="ProtNLM"/>
    </source>
</evidence>
<name>A0A510XT87_9GAMM</name>